<dbReference type="EMBL" id="UAPV01000001">
    <property type="protein sequence ID" value="SPT70835.1"/>
    <property type="molecule type" value="Genomic_DNA"/>
</dbReference>
<keyword evidence="1" id="KW-0472">Membrane</keyword>
<protein>
    <submittedName>
        <fullName evidence="2">Predicted membrane protein</fullName>
    </submittedName>
</protein>
<feature type="transmembrane region" description="Helical" evidence="1">
    <location>
        <begin position="84"/>
        <end position="106"/>
    </location>
</feature>
<keyword evidence="3" id="KW-1185">Reference proteome</keyword>
<evidence type="ECO:0000256" key="1">
    <source>
        <dbReference type="SAM" id="Phobius"/>
    </source>
</evidence>
<dbReference type="RefSeq" id="WP_113744861.1">
    <property type="nucleotide sequence ID" value="NZ_UAPV01000001.1"/>
</dbReference>
<feature type="transmembrane region" description="Helical" evidence="1">
    <location>
        <begin position="54"/>
        <end position="72"/>
    </location>
</feature>
<evidence type="ECO:0000313" key="2">
    <source>
        <dbReference type="EMBL" id="SPT70835.1"/>
    </source>
</evidence>
<name>A0A2X0VD48_9GAMM</name>
<dbReference type="AlphaFoldDB" id="A0A2X0VD48"/>
<gene>
    <name evidence="2" type="ORF">NCTC13093_02259</name>
</gene>
<keyword evidence="1" id="KW-0812">Transmembrane</keyword>
<sequence>MQDTFLIIKDIIQNRYGSAEGKACRKEFWTFALFSYISIAIGFIINYIPVVGPVFSAIVVMGLFIPYITTSMRRLNDLGFNKFLALLPFALVALGLSALAFASIYNDPVLKAAYPILIYAAGGLFALLHILFLKKGTL</sequence>
<feature type="transmembrane region" description="Helical" evidence="1">
    <location>
        <begin position="112"/>
        <end position="133"/>
    </location>
</feature>
<dbReference type="Pfam" id="PF05656">
    <property type="entry name" value="DUF805"/>
    <property type="match status" value="1"/>
</dbReference>
<organism evidence="2 3">
    <name type="scientific">Anaerobiospirillum thomasii</name>
    <dbReference type="NCBI Taxonomy" id="179995"/>
    <lineage>
        <taxon>Bacteria</taxon>
        <taxon>Pseudomonadati</taxon>
        <taxon>Pseudomonadota</taxon>
        <taxon>Gammaproteobacteria</taxon>
        <taxon>Aeromonadales</taxon>
        <taxon>Succinivibrionaceae</taxon>
        <taxon>Anaerobiospirillum</taxon>
    </lineage>
</organism>
<dbReference type="GO" id="GO:0016020">
    <property type="term" value="C:membrane"/>
    <property type="evidence" value="ECO:0007669"/>
    <property type="project" value="InterPro"/>
</dbReference>
<keyword evidence="1" id="KW-1133">Transmembrane helix</keyword>
<feature type="transmembrane region" description="Helical" evidence="1">
    <location>
        <begin position="28"/>
        <end position="48"/>
    </location>
</feature>
<dbReference type="InterPro" id="IPR008523">
    <property type="entry name" value="DUF805"/>
</dbReference>
<reference evidence="2 3" key="1">
    <citation type="submission" date="2018-06" db="EMBL/GenBank/DDBJ databases">
        <authorList>
            <consortium name="Pathogen Informatics"/>
            <person name="Doyle S."/>
        </authorList>
    </citation>
    <scope>NUCLEOTIDE SEQUENCE [LARGE SCALE GENOMIC DNA]</scope>
    <source>
        <strain evidence="2 3">NCTC13093</strain>
    </source>
</reference>
<accession>A0A2X0VD48</accession>
<evidence type="ECO:0000313" key="3">
    <source>
        <dbReference type="Proteomes" id="UP000250086"/>
    </source>
</evidence>
<proteinExistence type="predicted"/>
<dbReference type="Proteomes" id="UP000250086">
    <property type="component" value="Unassembled WGS sequence"/>
</dbReference>